<reference evidence="2" key="1">
    <citation type="journal article" date="2016" name="Nature">
        <title>Genome evolution in the allotetraploid frog Xenopus laevis.</title>
        <authorList>
            <person name="Session A.M."/>
            <person name="Uno Y."/>
            <person name="Kwon T."/>
            <person name="Chapman J.A."/>
            <person name="Toyoda A."/>
            <person name="Takahashi S."/>
            <person name="Fukui A."/>
            <person name="Hikosaka A."/>
            <person name="Suzuki A."/>
            <person name="Kondo M."/>
            <person name="van Heeringen S.J."/>
            <person name="Quigley I."/>
            <person name="Heinz S."/>
            <person name="Ogino H."/>
            <person name="Ochi H."/>
            <person name="Hellsten U."/>
            <person name="Lyons J.B."/>
            <person name="Simakov O."/>
            <person name="Putnam N."/>
            <person name="Stites J."/>
            <person name="Kuroki Y."/>
            <person name="Tanaka T."/>
            <person name="Michiue T."/>
            <person name="Watanabe M."/>
            <person name="Bogdanovic O."/>
            <person name="Lister R."/>
            <person name="Georgiou G."/>
            <person name="Paranjpe S.S."/>
            <person name="van Kruijsbergen I."/>
            <person name="Shu S."/>
            <person name="Carlson J."/>
            <person name="Kinoshita T."/>
            <person name="Ohta Y."/>
            <person name="Mawaribuchi S."/>
            <person name="Jenkins J."/>
            <person name="Grimwood J."/>
            <person name="Schmutz J."/>
            <person name="Mitros T."/>
            <person name="Mozaffari S.V."/>
            <person name="Suzuki Y."/>
            <person name="Haramoto Y."/>
            <person name="Yamamoto T.S."/>
            <person name="Takagi C."/>
            <person name="Heald R."/>
            <person name="Miller K."/>
            <person name="Haudenschild C."/>
            <person name="Kitzman J."/>
            <person name="Nakayama T."/>
            <person name="Izutsu Y."/>
            <person name="Robert J."/>
            <person name="Fortriede J."/>
            <person name="Burns K."/>
            <person name="Lotay V."/>
            <person name="Karimi K."/>
            <person name="Yasuoka Y."/>
            <person name="Dichmann D.S."/>
            <person name="Flajnik M.F."/>
            <person name="Houston D.W."/>
            <person name="Shendure J."/>
            <person name="DuPasquier L."/>
            <person name="Vize P.D."/>
            <person name="Zorn A.M."/>
            <person name="Ito M."/>
            <person name="Marcotte E.M."/>
            <person name="Wallingford J.B."/>
            <person name="Ito Y."/>
            <person name="Asashima M."/>
            <person name="Ueno N."/>
            <person name="Matsuda Y."/>
            <person name="Veenstra G.J."/>
            <person name="Fujiyama A."/>
            <person name="Harland R.M."/>
            <person name="Taira M."/>
            <person name="Rokhsar D.S."/>
        </authorList>
    </citation>
    <scope>NUCLEOTIDE SEQUENCE [LARGE SCALE GENOMIC DNA]</scope>
    <source>
        <strain evidence="2">J</strain>
    </source>
</reference>
<evidence type="ECO:0000313" key="2">
    <source>
        <dbReference type="Proteomes" id="UP000694892"/>
    </source>
</evidence>
<sequence length="109" mass="12056">MSLGRLGSRGRPKALWILSIWRRHSGRSGSSCNSVASIRLVSSVTVSGTPLTRKFPLCDRFSRSSSFFFSCAIWAWCAAINFWSSWRAATWPSAVYSSLSTLSPSSRIC</sequence>
<proteinExistence type="predicted"/>
<dbReference type="Proteomes" id="UP000694892">
    <property type="component" value="Chromosome 4L"/>
</dbReference>
<protein>
    <submittedName>
        <fullName evidence="1">Uncharacterized protein</fullName>
    </submittedName>
</protein>
<name>A0A974HN91_XENLA</name>
<evidence type="ECO:0000313" key="1">
    <source>
        <dbReference type="EMBL" id="OCT84125.1"/>
    </source>
</evidence>
<dbReference type="EMBL" id="CM004472">
    <property type="protein sequence ID" value="OCT84125.1"/>
    <property type="molecule type" value="Genomic_DNA"/>
</dbReference>
<accession>A0A974HN91</accession>
<gene>
    <name evidence="1" type="ORF">XELAEV_18022265mg</name>
</gene>
<dbReference type="AlphaFoldDB" id="A0A974HN91"/>
<organism evidence="1 2">
    <name type="scientific">Xenopus laevis</name>
    <name type="common">African clawed frog</name>
    <dbReference type="NCBI Taxonomy" id="8355"/>
    <lineage>
        <taxon>Eukaryota</taxon>
        <taxon>Metazoa</taxon>
        <taxon>Chordata</taxon>
        <taxon>Craniata</taxon>
        <taxon>Vertebrata</taxon>
        <taxon>Euteleostomi</taxon>
        <taxon>Amphibia</taxon>
        <taxon>Batrachia</taxon>
        <taxon>Anura</taxon>
        <taxon>Pipoidea</taxon>
        <taxon>Pipidae</taxon>
        <taxon>Xenopodinae</taxon>
        <taxon>Xenopus</taxon>
        <taxon>Xenopus</taxon>
    </lineage>
</organism>